<dbReference type="Gene3D" id="2.60.40.420">
    <property type="entry name" value="Cupredoxins - blue copper proteins"/>
    <property type="match status" value="3"/>
</dbReference>
<dbReference type="PANTHER" id="PTHR11709:SF296">
    <property type="entry name" value="MULTI-COPPER OXIDASE TYPE I FAMILY PROTEIN"/>
    <property type="match status" value="1"/>
</dbReference>
<evidence type="ECO:0000256" key="2">
    <source>
        <dbReference type="ARBA" id="ARBA00023180"/>
    </source>
</evidence>
<gene>
    <name evidence="7" type="ORF">Bca52824_053093</name>
</gene>
<dbReference type="SUPFAM" id="SSF49503">
    <property type="entry name" value="Cupredoxins"/>
    <property type="match status" value="3"/>
</dbReference>
<feature type="domain" description="Plastocyanin-like" evidence="5">
    <location>
        <begin position="382"/>
        <end position="516"/>
    </location>
</feature>
<dbReference type="InterPro" id="IPR008972">
    <property type="entry name" value="Cupredoxin"/>
</dbReference>
<dbReference type="InterPro" id="IPR011706">
    <property type="entry name" value="Cu-oxidase_C"/>
</dbReference>
<dbReference type="InterPro" id="IPR001117">
    <property type="entry name" value="Cu-oxidase_2nd"/>
</dbReference>
<dbReference type="OrthoDB" id="2121828at2759"/>
<protein>
    <submittedName>
        <fullName evidence="7">Uncharacterized protein</fullName>
    </submittedName>
</protein>
<comment type="similarity">
    <text evidence="1">Belongs to the multicopper oxidase family.</text>
</comment>
<dbReference type="PANTHER" id="PTHR11709">
    <property type="entry name" value="MULTI-COPPER OXIDASE"/>
    <property type="match status" value="1"/>
</dbReference>
<feature type="domain" description="Plastocyanin-like" evidence="6">
    <location>
        <begin position="33"/>
        <end position="146"/>
    </location>
</feature>
<evidence type="ECO:0000259" key="4">
    <source>
        <dbReference type="Pfam" id="PF00394"/>
    </source>
</evidence>
<reference evidence="7 8" key="1">
    <citation type="submission" date="2020-02" db="EMBL/GenBank/DDBJ databases">
        <authorList>
            <person name="Ma Q."/>
            <person name="Huang Y."/>
            <person name="Song X."/>
            <person name="Pei D."/>
        </authorList>
    </citation>
    <scope>NUCLEOTIDE SEQUENCE [LARGE SCALE GENOMIC DNA]</scope>
    <source>
        <strain evidence="7">Sxm20200214</strain>
        <tissue evidence="7">Leaf</tissue>
    </source>
</reference>
<keyword evidence="8" id="KW-1185">Reference proteome</keyword>
<dbReference type="AlphaFoldDB" id="A0A8X7R392"/>
<dbReference type="GO" id="GO:0016491">
    <property type="term" value="F:oxidoreductase activity"/>
    <property type="evidence" value="ECO:0007669"/>
    <property type="project" value="InterPro"/>
</dbReference>
<dbReference type="EMBL" id="JAAMPC010000011">
    <property type="protein sequence ID" value="KAG2281873.1"/>
    <property type="molecule type" value="Genomic_DNA"/>
</dbReference>
<dbReference type="InterPro" id="IPR045087">
    <property type="entry name" value="Cu-oxidase_fam"/>
</dbReference>
<feature type="signal peptide" evidence="3">
    <location>
        <begin position="1"/>
        <end position="22"/>
    </location>
</feature>
<accession>A0A8X7R392</accession>
<dbReference type="Pfam" id="PF07732">
    <property type="entry name" value="Cu-oxidase_3"/>
    <property type="match status" value="1"/>
</dbReference>
<sequence length="545" mass="61610">MRYVVVGVLLLISLVVLELSNAMAPSVSYEWVVSYSERSILGANKQVILINDMFPGPILKATAGDVVNVNIFNHLTEPFLMTWNGLQMRKNSWQDGVRGTNCPILPGTNWTYRFQIKDQIGSYFYFPTLLFQKAAGGYGSIRVYSPELVPVPFPRPDGEFDILIGDWFYTDYRGMRASLDNGLSLATPDGILFNGHGPEEAFFAFQPGKTYRLRISNVGLKTSLNFRIQDHDMLLVETEGSYVQKRTLSNLDIHVGQSYSVLVTAKTDPIGSHRSYYIFASTRFSNSYMTGLALIRYPNSPVDPVGPVPAAPESWDYASSVRQTLSIREDLAVGAARPNPQGSYHYGRVNVSRTIILQNDVMSSSNRLRYTVNGVSFVFPETPLKLADHFQLKNTIVPNMFPTYPSNKTPRFGTSVVDIRYRDFVHIVFENPLDESQSWHIDGYNFWVVGMGFGGWSESKRAGYNLVDAVSRSTIQVFPYSWVAILIAMDNQGMWNVRSQKAEQWYLGEELYFRVKGDGQEDPWNIPTRDESPIPENFLRCGRVL</sequence>
<keyword evidence="3" id="KW-0732">Signal</keyword>
<dbReference type="GO" id="GO:0005507">
    <property type="term" value="F:copper ion binding"/>
    <property type="evidence" value="ECO:0007669"/>
    <property type="project" value="InterPro"/>
</dbReference>
<evidence type="ECO:0000256" key="3">
    <source>
        <dbReference type="SAM" id="SignalP"/>
    </source>
</evidence>
<evidence type="ECO:0000313" key="8">
    <source>
        <dbReference type="Proteomes" id="UP000886595"/>
    </source>
</evidence>
<dbReference type="InterPro" id="IPR011707">
    <property type="entry name" value="Cu-oxidase-like_N"/>
</dbReference>
<name>A0A8X7R392_BRACI</name>
<evidence type="ECO:0000313" key="7">
    <source>
        <dbReference type="EMBL" id="KAG2281873.1"/>
    </source>
</evidence>
<evidence type="ECO:0000259" key="6">
    <source>
        <dbReference type="Pfam" id="PF07732"/>
    </source>
</evidence>
<evidence type="ECO:0000259" key="5">
    <source>
        <dbReference type="Pfam" id="PF07731"/>
    </source>
</evidence>
<proteinExistence type="inferred from homology"/>
<dbReference type="Pfam" id="PF00394">
    <property type="entry name" value="Cu-oxidase"/>
    <property type="match status" value="1"/>
</dbReference>
<evidence type="ECO:0000256" key="1">
    <source>
        <dbReference type="ARBA" id="ARBA00010609"/>
    </source>
</evidence>
<keyword evidence="2" id="KW-0325">Glycoprotein</keyword>
<organism evidence="7 8">
    <name type="scientific">Brassica carinata</name>
    <name type="common">Ethiopian mustard</name>
    <name type="synonym">Abyssinian cabbage</name>
    <dbReference type="NCBI Taxonomy" id="52824"/>
    <lineage>
        <taxon>Eukaryota</taxon>
        <taxon>Viridiplantae</taxon>
        <taxon>Streptophyta</taxon>
        <taxon>Embryophyta</taxon>
        <taxon>Tracheophyta</taxon>
        <taxon>Spermatophyta</taxon>
        <taxon>Magnoliopsida</taxon>
        <taxon>eudicotyledons</taxon>
        <taxon>Gunneridae</taxon>
        <taxon>Pentapetalae</taxon>
        <taxon>rosids</taxon>
        <taxon>malvids</taxon>
        <taxon>Brassicales</taxon>
        <taxon>Brassicaceae</taxon>
        <taxon>Brassiceae</taxon>
        <taxon>Brassica</taxon>
    </lineage>
</organism>
<comment type="caution">
    <text evidence="7">The sequence shown here is derived from an EMBL/GenBank/DDBJ whole genome shotgun (WGS) entry which is preliminary data.</text>
</comment>
<feature type="domain" description="Plastocyanin-like" evidence="4">
    <location>
        <begin position="162"/>
        <end position="298"/>
    </location>
</feature>
<dbReference type="Proteomes" id="UP000886595">
    <property type="component" value="Unassembled WGS sequence"/>
</dbReference>
<feature type="chain" id="PRO_5036473558" evidence="3">
    <location>
        <begin position="23"/>
        <end position="545"/>
    </location>
</feature>
<dbReference type="Pfam" id="PF07731">
    <property type="entry name" value="Cu-oxidase_2"/>
    <property type="match status" value="1"/>
</dbReference>